<dbReference type="Pfam" id="PF00730">
    <property type="entry name" value="HhH-GPD"/>
    <property type="match status" value="1"/>
</dbReference>
<evidence type="ECO:0000256" key="2">
    <source>
        <dbReference type="ARBA" id="ARBA00023204"/>
    </source>
</evidence>
<name>A0A381SCB0_9ZZZZ</name>
<dbReference type="GO" id="GO:0006285">
    <property type="term" value="P:base-excision repair, AP site formation"/>
    <property type="evidence" value="ECO:0007669"/>
    <property type="project" value="TreeGrafter"/>
</dbReference>
<organism evidence="4">
    <name type="scientific">marine metagenome</name>
    <dbReference type="NCBI Taxonomy" id="408172"/>
    <lineage>
        <taxon>unclassified sequences</taxon>
        <taxon>metagenomes</taxon>
        <taxon>ecological metagenomes</taxon>
    </lineage>
</organism>
<evidence type="ECO:0000259" key="3">
    <source>
        <dbReference type="SMART" id="SM00478"/>
    </source>
</evidence>
<evidence type="ECO:0000256" key="1">
    <source>
        <dbReference type="ARBA" id="ARBA00022763"/>
    </source>
</evidence>
<dbReference type="CDD" id="cd00056">
    <property type="entry name" value="ENDO3c"/>
    <property type="match status" value="1"/>
</dbReference>
<dbReference type="InterPro" id="IPR011257">
    <property type="entry name" value="DNA_glycosylase"/>
</dbReference>
<gene>
    <name evidence="4" type="ORF">METZ01_LOCUS54564</name>
</gene>
<dbReference type="SMART" id="SM00478">
    <property type="entry name" value="ENDO3c"/>
    <property type="match status" value="1"/>
</dbReference>
<proteinExistence type="predicted"/>
<dbReference type="GO" id="GO:0008725">
    <property type="term" value="F:DNA-3-methyladenine glycosylase activity"/>
    <property type="evidence" value="ECO:0007669"/>
    <property type="project" value="TreeGrafter"/>
</dbReference>
<dbReference type="AlphaFoldDB" id="A0A381SCB0"/>
<reference evidence="4" key="1">
    <citation type="submission" date="2018-05" db="EMBL/GenBank/DDBJ databases">
        <authorList>
            <person name="Lanie J.A."/>
            <person name="Ng W.-L."/>
            <person name="Kazmierczak K.M."/>
            <person name="Andrzejewski T.M."/>
            <person name="Davidsen T.M."/>
            <person name="Wayne K.J."/>
            <person name="Tettelin H."/>
            <person name="Glass J.I."/>
            <person name="Rusch D."/>
            <person name="Podicherti R."/>
            <person name="Tsui H.-C.T."/>
            <person name="Winkler M.E."/>
        </authorList>
    </citation>
    <scope>NUCLEOTIDE SEQUENCE</scope>
</reference>
<dbReference type="InterPro" id="IPR003265">
    <property type="entry name" value="HhH-GPD_domain"/>
</dbReference>
<dbReference type="GO" id="GO:0032131">
    <property type="term" value="F:alkylated DNA binding"/>
    <property type="evidence" value="ECO:0007669"/>
    <property type="project" value="TreeGrafter"/>
</dbReference>
<evidence type="ECO:0000313" key="4">
    <source>
        <dbReference type="EMBL" id="SVA01710.1"/>
    </source>
</evidence>
<dbReference type="GO" id="GO:0032993">
    <property type="term" value="C:protein-DNA complex"/>
    <property type="evidence" value="ECO:0007669"/>
    <property type="project" value="TreeGrafter"/>
</dbReference>
<accession>A0A381SCB0</accession>
<dbReference type="InterPro" id="IPR051912">
    <property type="entry name" value="Alkylbase_DNA_Glycosylase/TA"/>
</dbReference>
<dbReference type="EMBL" id="UINC01002931">
    <property type="protein sequence ID" value="SVA01710.1"/>
    <property type="molecule type" value="Genomic_DNA"/>
</dbReference>
<dbReference type="GO" id="GO:0043916">
    <property type="term" value="F:DNA-7-methylguanine glycosylase activity"/>
    <property type="evidence" value="ECO:0007669"/>
    <property type="project" value="TreeGrafter"/>
</dbReference>
<dbReference type="PANTHER" id="PTHR43003">
    <property type="entry name" value="DNA-3-METHYLADENINE GLYCOSYLASE"/>
    <property type="match status" value="1"/>
</dbReference>
<dbReference type="Gene3D" id="1.10.340.30">
    <property type="entry name" value="Hypothetical protein, domain 2"/>
    <property type="match status" value="1"/>
</dbReference>
<feature type="domain" description="HhH-GPD" evidence="3">
    <location>
        <begin position="46"/>
        <end position="191"/>
    </location>
</feature>
<keyword evidence="2" id="KW-0234">DNA repair</keyword>
<dbReference type="GO" id="GO:0006307">
    <property type="term" value="P:DNA alkylation repair"/>
    <property type="evidence" value="ECO:0007669"/>
    <property type="project" value="TreeGrafter"/>
</dbReference>
<sequence>MQHLQKVDKDLSKIIKKNKNSIKLYKRSPGFMGLINLIVEQQLSVTSAKAIFKRINDCLPKFNENNFFNLSNEKLKEAGLSKQKILYSKGIAKAAINKKLNFRSLDSLKDEDVVSFLTSFKGVGEWTAHCYLLGCLARTDAWPSSDLGLQIAVEKIKNLKKRPKKLTMEKIAEPWKPFRSVAALLLWSTYD</sequence>
<protein>
    <recommendedName>
        <fullName evidence="3">HhH-GPD domain-containing protein</fullName>
    </recommendedName>
</protein>
<dbReference type="PANTHER" id="PTHR43003:SF5">
    <property type="entry name" value="DNA-3-METHYLADENINE GLYCOSYLASE"/>
    <property type="match status" value="1"/>
</dbReference>
<dbReference type="GO" id="GO:0005737">
    <property type="term" value="C:cytoplasm"/>
    <property type="evidence" value="ECO:0007669"/>
    <property type="project" value="TreeGrafter"/>
</dbReference>
<keyword evidence="1" id="KW-0227">DNA damage</keyword>
<dbReference type="Gene3D" id="1.10.1670.40">
    <property type="match status" value="1"/>
</dbReference>
<dbReference type="SUPFAM" id="SSF48150">
    <property type="entry name" value="DNA-glycosylase"/>
    <property type="match status" value="1"/>
</dbReference>